<protein>
    <submittedName>
        <fullName evidence="1">Uncharacterized protein</fullName>
    </submittedName>
</protein>
<dbReference type="Proteomes" id="UP000642571">
    <property type="component" value="Unassembled WGS sequence"/>
</dbReference>
<accession>A0ABQ1PWI1</accession>
<organism evidence="1 2">
    <name type="scientific">Pontibacillus salipaludis</name>
    <dbReference type="NCBI Taxonomy" id="1697394"/>
    <lineage>
        <taxon>Bacteria</taxon>
        <taxon>Bacillati</taxon>
        <taxon>Bacillota</taxon>
        <taxon>Bacilli</taxon>
        <taxon>Bacillales</taxon>
        <taxon>Bacillaceae</taxon>
        <taxon>Pontibacillus</taxon>
    </lineage>
</organism>
<comment type="caution">
    <text evidence="1">The sequence shown here is derived from an EMBL/GenBank/DDBJ whole genome shotgun (WGS) entry which is preliminary data.</text>
</comment>
<dbReference type="EMBL" id="BMIN01000003">
    <property type="protein sequence ID" value="GGD05138.1"/>
    <property type="molecule type" value="Genomic_DNA"/>
</dbReference>
<name>A0ABQ1PWI1_9BACI</name>
<evidence type="ECO:0000313" key="1">
    <source>
        <dbReference type="EMBL" id="GGD05138.1"/>
    </source>
</evidence>
<dbReference type="RefSeq" id="WP_268235041.1">
    <property type="nucleotide sequence ID" value="NZ_BMIN01000003.1"/>
</dbReference>
<reference evidence="2" key="1">
    <citation type="journal article" date="2019" name="Int. J. Syst. Evol. Microbiol.">
        <title>The Global Catalogue of Microorganisms (GCM) 10K type strain sequencing project: providing services to taxonomists for standard genome sequencing and annotation.</title>
        <authorList>
            <consortium name="The Broad Institute Genomics Platform"/>
            <consortium name="The Broad Institute Genome Sequencing Center for Infectious Disease"/>
            <person name="Wu L."/>
            <person name="Ma J."/>
        </authorList>
    </citation>
    <scope>NUCLEOTIDE SEQUENCE [LARGE SCALE GENOMIC DNA]</scope>
    <source>
        <strain evidence="2">CGMCC 1.15353</strain>
    </source>
</reference>
<sequence length="44" mass="5308">MKYPEPTSEQKRAIVQFFKRVSLDRVLKQKQEEKKNKENSENVV</sequence>
<evidence type="ECO:0000313" key="2">
    <source>
        <dbReference type="Proteomes" id="UP000642571"/>
    </source>
</evidence>
<gene>
    <name evidence="1" type="ORF">GCM10011389_10790</name>
</gene>
<proteinExistence type="predicted"/>
<keyword evidence="2" id="KW-1185">Reference proteome</keyword>